<evidence type="ECO:0000313" key="2">
    <source>
        <dbReference type="Proteomes" id="UP000228641"/>
    </source>
</evidence>
<accession>A0A2M8M439</accession>
<sequence length="84" mass="9740">MHGKSGSFASQNSRFRIAKSKLPFFVGTIFTKMGDLFETARKKHWKLQWKILKLRCKNFKTAMQGLLGCHKKNKARMLHSLRAS</sequence>
<reference evidence="1 2" key="1">
    <citation type="submission" date="2017-11" db="EMBL/GenBank/DDBJ databases">
        <title>Genome sequencing of Prevotella intermedia KCOM 1779.</title>
        <authorList>
            <person name="Kook J.-K."/>
            <person name="Park S.-N."/>
            <person name="Lim Y.K."/>
        </authorList>
    </citation>
    <scope>NUCLEOTIDE SEQUENCE [LARGE SCALE GENOMIC DNA]</scope>
    <source>
        <strain evidence="1 2">KCOM 1779</strain>
    </source>
</reference>
<protein>
    <submittedName>
        <fullName evidence="1">Uncharacterized protein</fullName>
    </submittedName>
</protein>
<name>A0A2M8M439_PREIN</name>
<evidence type="ECO:0000313" key="1">
    <source>
        <dbReference type="EMBL" id="PJE98957.1"/>
    </source>
</evidence>
<proteinExistence type="predicted"/>
<dbReference type="EMBL" id="PGGD01000002">
    <property type="protein sequence ID" value="PJE98957.1"/>
    <property type="molecule type" value="Genomic_DNA"/>
</dbReference>
<comment type="caution">
    <text evidence="1">The sequence shown here is derived from an EMBL/GenBank/DDBJ whole genome shotgun (WGS) entry which is preliminary data.</text>
</comment>
<dbReference type="AlphaFoldDB" id="A0A2M8M439"/>
<gene>
    <name evidence="1" type="ORF">CUB97_11465</name>
</gene>
<dbReference type="Proteomes" id="UP000228641">
    <property type="component" value="Unassembled WGS sequence"/>
</dbReference>
<organism evidence="1 2">
    <name type="scientific">Prevotella intermedia</name>
    <dbReference type="NCBI Taxonomy" id="28131"/>
    <lineage>
        <taxon>Bacteria</taxon>
        <taxon>Pseudomonadati</taxon>
        <taxon>Bacteroidota</taxon>
        <taxon>Bacteroidia</taxon>
        <taxon>Bacteroidales</taxon>
        <taxon>Prevotellaceae</taxon>
        <taxon>Prevotella</taxon>
    </lineage>
</organism>